<feature type="domain" description="Alpha-N-acetylglucosaminidase C-terminal" evidence="12">
    <location>
        <begin position="507"/>
        <end position="561"/>
    </location>
</feature>
<evidence type="ECO:0000256" key="9">
    <source>
        <dbReference type="SAM" id="SignalP"/>
    </source>
</evidence>
<dbReference type="Gene3D" id="3.20.20.80">
    <property type="entry name" value="Glycosidases"/>
    <property type="match status" value="1"/>
</dbReference>
<feature type="domain" description="Alpha-N-acetylglucosaminidase tim-barrel" evidence="10">
    <location>
        <begin position="162"/>
        <end position="498"/>
    </location>
</feature>
<dbReference type="InterPro" id="IPR029018">
    <property type="entry name" value="Hex-like_dom2"/>
</dbReference>
<comment type="caution">
    <text evidence="13">The sequence shown here is derived from an EMBL/GenBank/DDBJ whole genome shotgun (WGS) entry which is preliminary data.</text>
</comment>
<dbReference type="InterPro" id="IPR007781">
    <property type="entry name" value="NAGLU"/>
</dbReference>
<evidence type="ECO:0000313" key="13">
    <source>
        <dbReference type="EMBL" id="KAJ6826588.1"/>
    </source>
</evidence>
<dbReference type="Pfam" id="PF12971">
    <property type="entry name" value="NAGLU_N"/>
    <property type="match status" value="1"/>
</dbReference>
<evidence type="ECO:0000256" key="7">
    <source>
        <dbReference type="ARBA" id="ARBA00066522"/>
    </source>
</evidence>
<evidence type="ECO:0000313" key="14">
    <source>
        <dbReference type="Proteomes" id="UP001140949"/>
    </source>
</evidence>
<dbReference type="EC" id="3.2.1.50" evidence="7"/>
<protein>
    <recommendedName>
        <fullName evidence="8">Alpha-N-acetylglucosaminidase</fullName>
        <ecNumber evidence="7">3.2.1.50</ecNumber>
    </recommendedName>
</protein>
<keyword evidence="14" id="KW-1185">Reference proteome</keyword>
<feature type="domain" description="Alpha-N-acetylglucosaminidase N-terminal" evidence="11">
    <location>
        <begin position="51"/>
        <end position="139"/>
    </location>
</feature>
<feature type="signal peptide" evidence="9">
    <location>
        <begin position="1"/>
        <end position="22"/>
    </location>
</feature>
<evidence type="ECO:0000256" key="2">
    <source>
        <dbReference type="ARBA" id="ARBA00022801"/>
    </source>
</evidence>
<dbReference type="Gene3D" id="1.20.120.670">
    <property type="entry name" value="N-acetyl-b-d-glucoasminidase"/>
    <property type="match status" value="1"/>
</dbReference>
<dbReference type="AlphaFoldDB" id="A0AAX6GEA0"/>
<gene>
    <name evidence="13" type="ORF">M6B38_371505</name>
</gene>
<dbReference type="PANTHER" id="PTHR12872">
    <property type="entry name" value="ALPHA-N-ACETYLGLUCOSAMINIDASE"/>
    <property type="match status" value="1"/>
</dbReference>
<reference evidence="13" key="2">
    <citation type="submission" date="2023-04" db="EMBL/GenBank/DDBJ databases">
        <authorList>
            <person name="Bruccoleri R.E."/>
            <person name="Oakeley E.J."/>
            <person name="Faust A.-M."/>
            <person name="Dessus-Babus S."/>
            <person name="Altorfer M."/>
            <person name="Burckhardt D."/>
            <person name="Oertli M."/>
            <person name="Naumann U."/>
            <person name="Petersen F."/>
            <person name="Wong J."/>
        </authorList>
    </citation>
    <scope>NUCLEOTIDE SEQUENCE</scope>
    <source>
        <strain evidence="13">GSM-AAB239-AS_SAM_17_03QT</strain>
        <tissue evidence="13">Leaf</tissue>
    </source>
</reference>
<keyword evidence="2" id="KW-0378">Hydrolase</keyword>
<dbReference type="Pfam" id="PF12972">
    <property type="entry name" value="NAGLU_C"/>
    <property type="match status" value="1"/>
</dbReference>
<proteinExistence type="inferred from homology"/>
<evidence type="ECO:0000256" key="8">
    <source>
        <dbReference type="ARBA" id="ARBA00072202"/>
    </source>
</evidence>
<dbReference type="GO" id="GO:0004561">
    <property type="term" value="F:alpha-N-acetylglucosaminidase activity"/>
    <property type="evidence" value="ECO:0007669"/>
    <property type="project" value="UniProtKB-EC"/>
</dbReference>
<keyword evidence="3" id="KW-0325">Glycoprotein</keyword>
<evidence type="ECO:0000256" key="5">
    <source>
        <dbReference type="ARBA" id="ARBA00052030"/>
    </source>
</evidence>
<evidence type="ECO:0000259" key="11">
    <source>
        <dbReference type="Pfam" id="PF12971"/>
    </source>
</evidence>
<dbReference type="InterPro" id="IPR024733">
    <property type="entry name" value="NAGLU_tim-barrel"/>
</dbReference>
<dbReference type="EMBL" id="JANAVB010020798">
    <property type="protein sequence ID" value="KAJ6826588.1"/>
    <property type="molecule type" value="Genomic_DNA"/>
</dbReference>
<organism evidence="13 14">
    <name type="scientific">Iris pallida</name>
    <name type="common">Sweet iris</name>
    <dbReference type="NCBI Taxonomy" id="29817"/>
    <lineage>
        <taxon>Eukaryota</taxon>
        <taxon>Viridiplantae</taxon>
        <taxon>Streptophyta</taxon>
        <taxon>Embryophyta</taxon>
        <taxon>Tracheophyta</taxon>
        <taxon>Spermatophyta</taxon>
        <taxon>Magnoliopsida</taxon>
        <taxon>Liliopsida</taxon>
        <taxon>Asparagales</taxon>
        <taxon>Iridaceae</taxon>
        <taxon>Iridoideae</taxon>
        <taxon>Irideae</taxon>
        <taxon>Iris</taxon>
    </lineage>
</organism>
<dbReference type="FunFam" id="3.20.20.80:FF:000107">
    <property type="entry name" value="Alpha-N-acetylglucosaminidase family"/>
    <property type="match status" value="1"/>
</dbReference>
<evidence type="ECO:0000256" key="1">
    <source>
        <dbReference type="ARBA" id="ARBA00022729"/>
    </source>
</evidence>
<reference evidence="13" key="1">
    <citation type="journal article" date="2023" name="GigaByte">
        <title>Genome assembly of the bearded iris, Iris pallida Lam.</title>
        <authorList>
            <person name="Bruccoleri R.E."/>
            <person name="Oakeley E.J."/>
            <person name="Faust A.M.E."/>
            <person name="Altorfer M."/>
            <person name="Dessus-Babus S."/>
            <person name="Burckhardt D."/>
            <person name="Oertli M."/>
            <person name="Naumann U."/>
            <person name="Petersen F."/>
            <person name="Wong J."/>
        </authorList>
    </citation>
    <scope>NUCLEOTIDE SEQUENCE</scope>
    <source>
        <strain evidence="13">GSM-AAB239-AS_SAM_17_03QT</strain>
    </source>
</reference>
<feature type="chain" id="PRO_5043365766" description="Alpha-N-acetylglucosaminidase" evidence="9">
    <location>
        <begin position="23"/>
        <end position="577"/>
    </location>
</feature>
<sequence>MTRGTLLLLLLLVAISPSPAASSKNEASSRAMDQIIAKMASKRSSPPVQEAAARALLSRLLPTHLSSFAFKVRPGSCGPTACFRIRNAGTAAPNAPEITIEGTSGVEVSSGLHWYLKYWCGAHLSWDKTGGVQLGSVPPPGSLPRVGGGGGVTVKRPVPWNYYQNVVTSSYSFVWWDWKRWEKELDWMALQGINLPLAFTGQEAIWQKVFKGFNVSSENLDNFFGGPAFLAWARMGNLHGWGGPLSQSWLDQQLALQKLILTRMVELGMTPVLPSFSGNVPAIFKQIFPLASVTRLGDWNTVNGDPRWCCTYLLDPSDPLFIEVGDAFIRQQEKEYGDITNIYNCDTFNENEPPTNDPSYISTLGSAVYKAMSKGDPDAIWLMQGWLFSSDSAFWKPPQMKALLHSVPIGKMIVLDLFAEVKPIWEISSQFYGVPYVWCMLHNFGGNIEMYGILDAISSGPIEARLSPNSTMVGVGMCMEGIEHNPVVYELMSEMAFRNHKIQVEAWLKSYSYRRYGQAIHQINEAWHILYHTIYNCTDGIADHNKDYIVELPDYSPHMKSPEISREGQMMKIRHKT</sequence>
<dbReference type="Pfam" id="PF05089">
    <property type="entry name" value="NAGLU"/>
    <property type="match status" value="1"/>
</dbReference>
<evidence type="ECO:0000256" key="6">
    <source>
        <dbReference type="ARBA" id="ARBA00060996"/>
    </source>
</evidence>
<dbReference type="Gene3D" id="3.30.379.10">
    <property type="entry name" value="Chitobiase/beta-hexosaminidase domain 2-like"/>
    <property type="match status" value="1"/>
</dbReference>
<dbReference type="InterPro" id="IPR024240">
    <property type="entry name" value="NAGLU_N"/>
</dbReference>
<comment type="catalytic activity">
    <reaction evidence="5">
        <text>Hydrolysis of terminal non-reducing N-acetyl-D-glucosamine residues in N-acetyl-alpha-D-glucosaminides.</text>
        <dbReference type="EC" id="3.2.1.50"/>
    </reaction>
</comment>
<evidence type="ECO:0000259" key="10">
    <source>
        <dbReference type="Pfam" id="PF05089"/>
    </source>
</evidence>
<keyword evidence="4" id="KW-0326">Glycosidase</keyword>
<dbReference type="GO" id="GO:0048731">
    <property type="term" value="P:system development"/>
    <property type="evidence" value="ECO:0007669"/>
    <property type="project" value="UniProtKB-ARBA"/>
</dbReference>
<accession>A0AAX6GEA0</accession>
<name>A0AAX6GEA0_IRIPA</name>
<comment type="similarity">
    <text evidence="6">Belongs to the glycosyl hydrolase 89 family.</text>
</comment>
<dbReference type="Proteomes" id="UP001140949">
    <property type="component" value="Unassembled WGS sequence"/>
</dbReference>
<dbReference type="InterPro" id="IPR024732">
    <property type="entry name" value="NAGLU_C"/>
</dbReference>
<evidence type="ECO:0000256" key="4">
    <source>
        <dbReference type="ARBA" id="ARBA00023295"/>
    </source>
</evidence>
<evidence type="ECO:0000259" key="12">
    <source>
        <dbReference type="Pfam" id="PF12972"/>
    </source>
</evidence>
<dbReference type="PANTHER" id="PTHR12872:SF1">
    <property type="entry name" value="ALPHA-N-ACETYLGLUCOSAMINIDASE"/>
    <property type="match status" value="1"/>
</dbReference>
<keyword evidence="1 9" id="KW-0732">Signal</keyword>
<evidence type="ECO:0000256" key="3">
    <source>
        <dbReference type="ARBA" id="ARBA00023180"/>
    </source>
</evidence>